<sequence>MSDADGRGILRGEIAAFYAGFGQAEALQAAFRQAALFVPVTDDERIATSHVGGVDWLCAFTGIEEYARYMTARGYLAEDGIEADREYRYHTLSGWRLLDYAESCKQPTGIAVDIVGSSPMAFPPEVTE</sequence>
<gene>
    <name evidence="1" type="ORF">FG87_04125</name>
</gene>
<keyword evidence="2" id="KW-1185">Reference proteome</keyword>
<accession>A0ABR4ZKZ4</accession>
<dbReference type="Proteomes" id="UP000031364">
    <property type="component" value="Unassembled WGS sequence"/>
</dbReference>
<reference evidence="1 2" key="1">
    <citation type="journal article" date="2014" name="Int. J. Syst. Evol. Microbiol.">
        <title>Nocardia vulneris sp. nov., isolated from wounds of human patients in North America.</title>
        <authorList>
            <person name="Lasker B.A."/>
            <person name="Bell M."/>
            <person name="Klenk H.P."/>
            <person name="Sproer C."/>
            <person name="Schumann C."/>
            <person name="Schumann P."/>
            <person name="Brown J.M."/>
        </authorList>
    </citation>
    <scope>NUCLEOTIDE SEQUENCE [LARGE SCALE GENOMIC DNA]</scope>
    <source>
        <strain evidence="1 2">W9851</strain>
    </source>
</reference>
<comment type="caution">
    <text evidence="1">The sequence shown here is derived from an EMBL/GenBank/DDBJ whole genome shotgun (WGS) entry which is preliminary data.</text>
</comment>
<protein>
    <recommendedName>
        <fullName evidence="3">SseB protein N-terminal domain-containing protein</fullName>
    </recommendedName>
</protein>
<dbReference type="EMBL" id="JNFP01000004">
    <property type="protein sequence ID" value="KIA66009.1"/>
    <property type="molecule type" value="Genomic_DNA"/>
</dbReference>
<proteinExistence type="predicted"/>
<organism evidence="1 2">
    <name type="scientific">Nocardia vulneris</name>
    <dbReference type="NCBI Taxonomy" id="1141657"/>
    <lineage>
        <taxon>Bacteria</taxon>
        <taxon>Bacillati</taxon>
        <taxon>Actinomycetota</taxon>
        <taxon>Actinomycetes</taxon>
        <taxon>Mycobacteriales</taxon>
        <taxon>Nocardiaceae</taxon>
        <taxon>Nocardia</taxon>
    </lineage>
</organism>
<name>A0ABR4ZKZ4_9NOCA</name>
<evidence type="ECO:0000313" key="2">
    <source>
        <dbReference type="Proteomes" id="UP000031364"/>
    </source>
</evidence>
<evidence type="ECO:0008006" key="3">
    <source>
        <dbReference type="Google" id="ProtNLM"/>
    </source>
</evidence>
<dbReference type="RefSeq" id="WP_043664886.1">
    <property type="nucleotide sequence ID" value="NZ_BDCI01000002.1"/>
</dbReference>
<evidence type="ECO:0000313" key="1">
    <source>
        <dbReference type="EMBL" id="KIA66009.1"/>
    </source>
</evidence>